<gene>
    <name evidence="2" type="ORF">LPLAT_LOCUS13279</name>
</gene>
<proteinExistence type="predicted"/>
<feature type="compositionally biased region" description="Polar residues" evidence="1">
    <location>
        <begin position="58"/>
        <end position="67"/>
    </location>
</feature>
<feature type="compositionally biased region" description="Basic and acidic residues" evidence="1">
    <location>
        <begin position="73"/>
        <end position="86"/>
    </location>
</feature>
<feature type="region of interest" description="Disordered" evidence="1">
    <location>
        <begin position="37"/>
        <end position="95"/>
    </location>
</feature>
<dbReference type="Proteomes" id="UP001497644">
    <property type="component" value="Chromosome 8"/>
</dbReference>
<evidence type="ECO:0000256" key="1">
    <source>
        <dbReference type="SAM" id="MobiDB-lite"/>
    </source>
</evidence>
<keyword evidence="3" id="KW-1185">Reference proteome</keyword>
<feature type="compositionally biased region" description="Basic and acidic residues" evidence="1">
    <location>
        <begin position="44"/>
        <end position="55"/>
    </location>
</feature>
<dbReference type="EMBL" id="OZ034831">
    <property type="protein sequence ID" value="CAL1688157.1"/>
    <property type="molecule type" value="Genomic_DNA"/>
</dbReference>
<evidence type="ECO:0000313" key="2">
    <source>
        <dbReference type="EMBL" id="CAL1688157.1"/>
    </source>
</evidence>
<name>A0AAV2P6L9_9HYME</name>
<reference evidence="2" key="1">
    <citation type="submission" date="2024-04" db="EMBL/GenBank/DDBJ databases">
        <authorList>
            <consortium name="Molecular Ecology Group"/>
        </authorList>
    </citation>
    <scope>NUCLEOTIDE SEQUENCE</scope>
</reference>
<organism evidence="2 3">
    <name type="scientific">Lasius platythorax</name>
    <dbReference type="NCBI Taxonomy" id="488582"/>
    <lineage>
        <taxon>Eukaryota</taxon>
        <taxon>Metazoa</taxon>
        <taxon>Ecdysozoa</taxon>
        <taxon>Arthropoda</taxon>
        <taxon>Hexapoda</taxon>
        <taxon>Insecta</taxon>
        <taxon>Pterygota</taxon>
        <taxon>Neoptera</taxon>
        <taxon>Endopterygota</taxon>
        <taxon>Hymenoptera</taxon>
        <taxon>Apocrita</taxon>
        <taxon>Aculeata</taxon>
        <taxon>Formicoidea</taxon>
        <taxon>Formicidae</taxon>
        <taxon>Formicinae</taxon>
        <taxon>Lasius</taxon>
        <taxon>Lasius</taxon>
    </lineage>
</organism>
<evidence type="ECO:0000313" key="3">
    <source>
        <dbReference type="Proteomes" id="UP001497644"/>
    </source>
</evidence>
<sequence length="95" mass="10625">MRATAPAQGEGTSRVPAFHEPLYTLLPHRKNFNICQFSWPPGGKEPDFPGRDKPHQGASGSTFTFTPVSPRAQPEERTVTKRDTHASKQPRNQRT</sequence>
<accession>A0AAV2P6L9</accession>
<dbReference type="AlphaFoldDB" id="A0AAV2P6L9"/>
<protein>
    <submittedName>
        <fullName evidence="2">Uncharacterized protein</fullName>
    </submittedName>
</protein>